<organism evidence="1 2">
    <name type="scientific">Coemansia spiralis</name>
    <dbReference type="NCBI Taxonomy" id="417178"/>
    <lineage>
        <taxon>Eukaryota</taxon>
        <taxon>Fungi</taxon>
        <taxon>Fungi incertae sedis</taxon>
        <taxon>Zoopagomycota</taxon>
        <taxon>Kickxellomycotina</taxon>
        <taxon>Kickxellomycetes</taxon>
        <taxon>Kickxellales</taxon>
        <taxon>Kickxellaceae</taxon>
        <taxon>Coemansia</taxon>
    </lineage>
</organism>
<dbReference type="OrthoDB" id="5581108at2759"/>
<reference evidence="1" key="1">
    <citation type="submission" date="2022-07" db="EMBL/GenBank/DDBJ databases">
        <title>Phylogenomic reconstructions and comparative analyses of Kickxellomycotina fungi.</title>
        <authorList>
            <person name="Reynolds N.K."/>
            <person name="Stajich J.E."/>
            <person name="Barry K."/>
            <person name="Grigoriev I.V."/>
            <person name="Crous P."/>
            <person name="Smith M.E."/>
        </authorList>
    </citation>
    <scope>NUCLEOTIDE SEQUENCE</scope>
    <source>
        <strain evidence="1">CBS 109367</strain>
    </source>
</reference>
<protein>
    <submittedName>
        <fullName evidence="1">Uncharacterized protein</fullName>
    </submittedName>
</protein>
<keyword evidence="2" id="KW-1185">Reference proteome</keyword>
<gene>
    <name evidence="1" type="ORF">IWW39_005933</name>
</gene>
<sequence>MHMPRFIHSPVHARKEQPEGYGVIYTHASDFVHPGEIDKEEISRPMAAKPMGIVDFTANDWVYTGGAPSRHELRAIKKHTKQTAHALGTAPKRVLAEALGQTQQ</sequence>
<accession>A0A9W8G9Y8</accession>
<name>A0A9W8G9Y8_9FUNG</name>
<dbReference type="AlphaFoldDB" id="A0A9W8G9Y8"/>
<evidence type="ECO:0000313" key="2">
    <source>
        <dbReference type="Proteomes" id="UP001151516"/>
    </source>
</evidence>
<comment type="caution">
    <text evidence="1">The sequence shown here is derived from an EMBL/GenBank/DDBJ whole genome shotgun (WGS) entry which is preliminary data.</text>
</comment>
<evidence type="ECO:0000313" key="1">
    <source>
        <dbReference type="EMBL" id="KAJ2682589.1"/>
    </source>
</evidence>
<proteinExistence type="predicted"/>
<dbReference type="EMBL" id="JANBTX010000393">
    <property type="protein sequence ID" value="KAJ2682589.1"/>
    <property type="molecule type" value="Genomic_DNA"/>
</dbReference>
<dbReference type="Proteomes" id="UP001151516">
    <property type="component" value="Unassembled WGS sequence"/>
</dbReference>